<dbReference type="AlphaFoldDB" id="A0A518H8I9"/>
<name>A0A518H8I9_9BACT</name>
<proteinExistence type="predicted"/>
<protein>
    <submittedName>
        <fullName evidence="1">Uncharacterized protein</fullName>
    </submittedName>
</protein>
<keyword evidence="2" id="KW-1185">Reference proteome</keyword>
<reference evidence="1 2" key="1">
    <citation type="submission" date="2019-02" db="EMBL/GenBank/DDBJ databases">
        <title>Deep-cultivation of Planctomycetes and their phenomic and genomic characterization uncovers novel biology.</title>
        <authorList>
            <person name="Wiegand S."/>
            <person name="Jogler M."/>
            <person name="Boedeker C."/>
            <person name="Pinto D."/>
            <person name="Vollmers J."/>
            <person name="Rivas-Marin E."/>
            <person name="Kohn T."/>
            <person name="Peeters S.H."/>
            <person name="Heuer A."/>
            <person name="Rast P."/>
            <person name="Oberbeckmann S."/>
            <person name="Bunk B."/>
            <person name="Jeske O."/>
            <person name="Meyerdierks A."/>
            <person name="Storesund J.E."/>
            <person name="Kallscheuer N."/>
            <person name="Luecker S."/>
            <person name="Lage O.M."/>
            <person name="Pohl T."/>
            <person name="Merkel B.J."/>
            <person name="Hornburger P."/>
            <person name="Mueller R.-W."/>
            <person name="Bruemmer F."/>
            <person name="Labrenz M."/>
            <person name="Spormann A.M."/>
            <person name="Op den Camp H."/>
            <person name="Overmann J."/>
            <person name="Amann R."/>
            <person name="Jetten M.S.M."/>
            <person name="Mascher T."/>
            <person name="Medema M.H."/>
            <person name="Devos D.P."/>
            <person name="Kaster A.-K."/>
            <person name="Ovreas L."/>
            <person name="Rohde M."/>
            <person name="Galperin M.Y."/>
            <person name="Jogler C."/>
        </authorList>
    </citation>
    <scope>NUCLEOTIDE SEQUENCE [LARGE SCALE GENOMIC DNA]</scope>
    <source>
        <strain evidence="1 2">ElP</strain>
    </source>
</reference>
<organism evidence="1 2">
    <name type="scientific">Tautonia plasticadhaerens</name>
    <dbReference type="NCBI Taxonomy" id="2527974"/>
    <lineage>
        <taxon>Bacteria</taxon>
        <taxon>Pseudomonadati</taxon>
        <taxon>Planctomycetota</taxon>
        <taxon>Planctomycetia</taxon>
        <taxon>Isosphaerales</taxon>
        <taxon>Isosphaeraceae</taxon>
        <taxon>Tautonia</taxon>
    </lineage>
</organism>
<evidence type="ECO:0000313" key="2">
    <source>
        <dbReference type="Proteomes" id="UP000317835"/>
    </source>
</evidence>
<gene>
    <name evidence="1" type="ORF">ElP_50740</name>
</gene>
<accession>A0A518H8I9</accession>
<evidence type="ECO:0000313" key="1">
    <source>
        <dbReference type="EMBL" id="QDV37141.1"/>
    </source>
</evidence>
<dbReference type="KEGG" id="tpla:ElP_50740"/>
<sequence length="41" mass="4375">MGANPPRPIGLPTLGKAESGGIEDRLAETNRMTIPQLVFLL</sequence>
<dbReference type="Proteomes" id="UP000317835">
    <property type="component" value="Chromosome"/>
</dbReference>
<dbReference type="EMBL" id="CP036426">
    <property type="protein sequence ID" value="QDV37141.1"/>
    <property type="molecule type" value="Genomic_DNA"/>
</dbReference>